<reference evidence="1" key="1">
    <citation type="submission" date="2023-03" db="EMBL/GenBank/DDBJ databases">
        <title>Massive genome expansion in bonnet fungi (Mycena s.s.) driven by repeated elements and novel gene families across ecological guilds.</title>
        <authorList>
            <consortium name="Lawrence Berkeley National Laboratory"/>
            <person name="Harder C.B."/>
            <person name="Miyauchi S."/>
            <person name="Viragh M."/>
            <person name="Kuo A."/>
            <person name="Thoen E."/>
            <person name="Andreopoulos B."/>
            <person name="Lu D."/>
            <person name="Skrede I."/>
            <person name="Drula E."/>
            <person name="Henrissat B."/>
            <person name="Morin E."/>
            <person name="Kohler A."/>
            <person name="Barry K."/>
            <person name="LaButti K."/>
            <person name="Morin E."/>
            <person name="Salamov A."/>
            <person name="Lipzen A."/>
            <person name="Mereny Z."/>
            <person name="Hegedus B."/>
            <person name="Baldrian P."/>
            <person name="Stursova M."/>
            <person name="Weitz H."/>
            <person name="Taylor A."/>
            <person name="Grigoriev I.V."/>
            <person name="Nagy L.G."/>
            <person name="Martin F."/>
            <person name="Kauserud H."/>
        </authorList>
    </citation>
    <scope>NUCLEOTIDE SEQUENCE</scope>
    <source>
        <strain evidence="1">9284</strain>
    </source>
</reference>
<evidence type="ECO:0000313" key="1">
    <source>
        <dbReference type="EMBL" id="KAJ7644757.1"/>
    </source>
</evidence>
<accession>A0AAD7CC44</accession>
<dbReference type="SUPFAM" id="SSF52047">
    <property type="entry name" value="RNI-like"/>
    <property type="match status" value="1"/>
</dbReference>
<name>A0AAD7CC44_9AGAR</name>
<dbReference type="EMBL" id="JARKIF010000003">
    <property type="protein sequence ID" value="KAJ7644757.1"/>
    <property type="molecule type" value="Genomic_DNA"/>
</dbReference>
<gene>
    <name evidence="1" type="ORF">FB45DRAFT_1053430</name>
</gene>
<evidence type="ECO:0000313" key="2">
    <source>
        <dbReference type="Proteomes" id="UP001221142"/>
    </source>
</evidence>
<keyword evidence="2" id="KW-1185">Reference proteome</keyword>
<organism evidence="1 2">
    <name type="scientific">Roridomyces roridus</name>
    <dbReference type="NCBI Taxonomy" id="1738132"/>
    <lineage>
        <taxon>Eukaryota</taxon>
        <taxon>Fungi</taxon>
        <taxon>Dikarya</taxon>
        <taxon>Basidiomycota</taxon>
        <taxon>Agaricomycotina</taxon>
        <taxon>Agaricomycetes</taxon>
        <taxon>Agaricomycetidae</taxon>
        <taxon>Agaricales</taxon>
        <taxon>Marasmiineae</taxon>
        <taxon>Mycenaceae</taxon>
        <taxon>Roridomyces</taxon>
    </lineage>
</organism>
<protein>
    <recommendedName>
        <fullName evidence="3">F-box domain-containing protein</fullName>
    </recommendedName>
</protein>
<dbReference type="Proteomes" id="UP001221142">
    <property type="component" value="Unassembled WGS sequence"/>
</dbReference>
<proteinExistence type="predicted"/>
<dbReference type="AlphaFoldDB" id="A0AAD7CC44"/>
<evidence type="ECO:0008006" key="3">
    <source>
        <dbReference type="Google" id="ProtNLM"/>
    </source>
</evidence>
<sequence>MSSCEHVPDELWLAIFELLPRESIQQLCLSARRFSAISRPLLFGHLPFHPCLTHHFPEPICSRPPSPQYTQFALDRLNFWSSDEIAPMVRECTISPVYRTWEPSDSPDPWSLLATFFERIVKFSALRIVRAQYACFSQQTLAALCRLPCLDHVTVEQCGVHEQGRIQTRGMQLRTSRFHYRKQWGGSNRGLHLWIPLLDPDHLRELKITSFPASAHMPPGAPFPNVYKLDAELDCKSASEVVAAWARFPAVRVLKFYTGMSTLAEAEAARAADILPLLEEYFGDLRPLPLIPSRPTLKRLVLDHCYPRELALCLGGMANSLHITSLHAAMSPYATALSAKSFRAICKCLPKLVDMHIEILISVTRMRHNFGARLEVAERASSLFSSLVDTPALSPTLQQLAITWKFNEGPEGLYSLFVEMPDLDFSRLRDSLVEKCPDLKTLWLDGNDFIFGWRRSSDGRVDREEEASERVFTGTGYRRLWDHKKDLRAKFAAFWGDGVDCARE</sequence>
<dbReference type="Gene3D" id="3.80.10.10">
    <property type="entry name" value="Ribonuclease Inhibitor"/>
    <property type="match status" value="1"/>
</dbReference>
<comment type="caution">
    <text evidence="1">The sequence shown here is derived from an EMBL/GenBank/DDBJ whole genome shotgun (WGS) entry which is preliminary data.</text>
</comment>
<dbReference type="InterPro" id="IPR032675">
    <property type="entry name" value="LRR_dom_sf"/>
</dbReference>